<dbReference type="Proteomes" id="UP000664417">
    <property type="component" value="Unassembled WGS sequence"/>
</dbReference>
<dbReference type="EMBL" id="JAFREP010000043">
    <property type="protein sequence ID" value="MBO1322818.1"/>
    <property type="molecule type" value="Genomic_DNA"/>
</dbReference>
<dbReference type="InterPro" id="IPR032710">
    <property type="entry name" value="NTF2-like_dom_sf"/>
</dbReference>
<evidence type="ECO:0000313" key="3">
    <source>
        <dbReference type="Proteomes" id="UP000664417"/>
    </source>
</evidence>
<dbReference type="InterPro" id="IPR037401">
    <property type="entry name" value="SnoaL-like"/>
</dbReference>
<dbReference type="SUPFAM" id="SSF54427">
    <property type="entry name" value="NTF2-like"/>
    <property type="match status" value="1"/>
</dbReference>
<evidence type="ECO:0000313" key="2">
    <source>
        <dbReference type="EMBL" id="MBO1322818.1"/>
    </source>
</evidence>
<keyword evidence="3" id="KW-1185">Reference proteome</keyword>
<dbReference type="RefSeq" id="WP_207862789.1">
    <property type="nucleotide sequence ID" value="NZ_JAFREP010000043.1"/>
</dbReference>
<accession>A0A8J7U5Q9</accession>
<reference evidence="2" key="1">
    <citation type="submission" date="2021-03" db="EMBL/GenBank/DDBJ databases">
        <authorList>
            <person name="Wang G."/>
        </authorList>
    </citation>
    <scope>NUCLEOTIDE SEQUENCE</scope>
    <source>
        <strain evidence="2">KCTC 12899</strain>
    </source>
</reference>
<dbReference type="Gene3D" id="3.10.450.50">
    <property type="match status" value="1"/>
</dbReference>
<proteinExistence type="predicted"/>
<evidence type="ECO:0000259" key="1">
    <source>
        <dbReference type="Pfam" id="PF12680"/>
    </source>
</evidence>
<dbReference type="Pfam" id="PF12680">
    <property type="entry name" value="SnoaL_2"/>
    <property type="match status" value="1"/>
</dbReference>
<feature type="domain" description="SnoaL-like" evidence="1">
    <location>
        <begin position="28"/>
        <end position="142"/>
    </location>
</feature>
<sequence length="161" mass="18374">MLLLMMMLVMNDYPKVEGSGNLQVLGDQYLRALEHENATMLAKLIADDIHFHEPSATCFNGKPLEAKGKEAFMRFWGGSFAVTHRLEFDIRHAFETGPWAVYYLISKFESDRSIMDGKEGRLRGSSELMIMLRFKDGKVVEHIGFPNCDTLVRQLEAQISK</sequence>
<protein>
    <submittedName>
        <fullName evidence="2">Nuclear transport factor 2 family protein</fullName>
    </submittedName>
</protein>
<organism evidence="2 3">
    <name type="scientific">Acanthopleuribacter pedis</name>
    <dbReference type="NCBI Taxonomy" id="442870"/>
    <lineage>
        <taxon>Bacteria</taxon>
        <taxon>Pseudomonadati</taxon>
        <taxon>Acidobacteriota</taxon>
        <taxon>Holophagae</taxon>
        <taxon>Acanthopleuribacterales</taxon>
        <taxon>Acanthopleuribacteraceae</taxon>
        <taxon>Acanthopleuribacter</taxon>
    </lineage>
</organism>
<dbReference type="AlphaFoldDB" id="A0A8J7U5Q9"/>
<name>A0A8J7U5Q9_9BACT</name>
<gene>
    <name evidence="2" type="ORF">J3U88_30405</name>
</gene>
<comment type="caution">
    <text evidence="2">The sequence shown here is derived from an EMBL/GenBank/DDBJ whole genome shotgun (WGS) entry which is preliminary data.</text>
</comment>